<comment type="caution">
    <text evidence="2">The sequence shown here is derived from an EMBL/GenBank/DDBJ whole genome shotgun (WGS) entry which is preliminary data.</text>
</comment>
<accession>A0A3R9P131</accession>
<keyword evidence="1" id="KW-1133">Transmembrane helix</keyword>
<dbReference type="Proteomes" id="UP000275076">
    <property type="component" value="Unassembled WGS sequence"/>
</dbReference>
<feature type="transmembrane region" description="Helical" evidence="1">
    <location>
        <begin position="81"/>
        <end position="99"/>
    </location>
</feature>
<dbReference type="RefSeq" id="WP_125560499.1">
    <property type="nucleotide sequence ID" value="NZ_RBVX01000036.1"/>
</dbReference>
<keyword evidence="1" id="KW-0812">Transmembrane</keyword>
<evidence type="ECO:0000256" key="1">
    <source>
        <dbReference type="SAM" id="Phobius"/>
    </source>
</evidence>
<evidence type="ECO:0000313" key="2">
    <source>
        <dbReference type="EMBL" id="RSL30505.1"/>
    </source>
</evidence>
<name>A0A3R9P131_9BACI</name>
<proteinExistence type="predicted"/>
<feature type="transmembrane region" description="Helical" evidence="1">
    <location>
        <begin position="37"/>
        <end position="61"/>
    </location>
</feature>
<keyword evidence="3" id="KW-1185">Reference proteome</keyword>
<protein>
    <submittedName>
        <fullName evidence="2">Uncharacterized protein</fullName>
    </submittedName>
</protein>
<dbReference type="OrthoDB" id="2630335at2"/>
<dbReference type="AlphaFoldDB" id="A0A3R9P131"/>
<gene>
    <name evidence="2" type="ORF">D7Z54_25730</name>
</gene>
<reference evidence="2 3" key="1">
    <citation type="submission" date="2018-10" db="EMBL/GenBank/DDBJ databases">
        <title>Draft genome sequence of Bacillus salarius IM0101, isolated from a hypersaline soil in Inner Mongolia, China.</title>
        <authorList>
            <person name="Yamprayoonswat W."/>
            <person name="Boonvisut S."/>
            <person name="Jumpathong W."/>
            <person name="Sittihan S."/>
            <person name="Ruangsuj P."/>
            <person name="Wanthongcharoen S."/>
            <person name="Thongpramul N."/>
            <person name="Pimmason S."/>
            <person name="Yu B."/>
            <person name="Yasawong M."/>
        </authorList>
    </citation>
    <scope>NUCLEOTIDE SEQUENCE [LARGE SCALE GENOMIC DNA]</scope>
    <source>
        <strain evidence="2 3">IM0101</strain>
    </source>
</reference>
<organism evidence="2 3">
    <name type="scientific">Salibacterium salarium</name>
    <dbReference type="NCBI Taxonomy" id="284579"/>
    <lineage>
        <taxon>Bacteria</taxon>
        <taxon>Bacillati</taxon>
        <taxon>Bacillota</taxon>
        <taxon>Bacilli</taxon>
        <taxon>Bacillales</taxon>
        <taxon>Bacillaceae</taxon>
    </lineage>
</organism>
<sequence>MATWKLYAITVVEIIIFLTIGFILAESVLSRIYESVGIAYMGSVGNVWFGLSFLLFCLYTLFRSFVLSKKSYLLKERITSLTFWIVFVLCIYSVTYPFIKGEI</sequence>
<evidence type="ECO:0000313" key="3">
    <source>
        <dbReference type="Proteomes" id="UP000275076"/>
    </source>
</evidence>
<keyword evidence="1" id="KW-0472">Membrane</keyword>
<feature type="transmembrane region" description="Helical" evidence="1">
    <location>
        <begin position="6"/>
        <end position="25"/>
    </location>
</feature>
<dbReference type="EMBL" id="RBVX01000036">
    <property type="protein sequence ID" value="RSL30505.1"/>
    <property type="molecule type" value="Genomic_DNA"/>
</dbReference>